<evidence type="ECO:0000256" key="1">
    <source>
        <dbReference type="SAM" id="MobiDB-lite"/>
    </source>
</evidence>
<protein>
    <submittedName>
        <fullName evidence="2">Uncharacterized protein</fullName>
    </submittedName>
</protein>
<comment type="caution">
    <text evidence="2">The sequence shown here is derived from an EMBL/GenBank/DDBJ whole genome shotgun (WGS) entry which is preliminary data.</text>
</comment>
<name>A0AAQ4EN10_AMBAM</name>
<gene>
    <name evidence="2" type="ORF">V5799_030568</name>
</gene>
<feature type="compositionally biased region" description="Basic and acidic residues" evidence="1">
    <location>
        <begin position="258"/>
        <end position="272"/>
    </location>
</feature>
<sequence length="415" mass="45642">MQVAPATPGQAEAQLVSSVEDGELLSAGLIPEQEVLSQQPGVSSSEPQEPASREQLALVPYEPLVPRTFLYRCATDAAHHESAGALSSSFTGVVTASPVLSTLLEDSRYITVRNLITEPSSSAELEQMRLITLSQSDRLDFSCLNTLLHAVHSSDEVRENPPEDSVLHVALVTGRMTMLDHARTLWEEVVQFRQIVHEFSVQLHLFTMVLDVNPSRGTCCPQQGWTCEHVLHVFSQVVERFNYLTKVFSREIVAHPNHEPEQGEFNAREAFRRSQPRQSPQKATRQSMPADGVPPAVSLPSDSGGHLATTQDGDSVTSQVSTPDTETRLGSPLEQDVDSGYESHRLSTEAHPPSEQLRTDSTTARVGLTAPLSGVSEESPLAEQATQPGHLLWLQKHHRITKFKRLKLQQGPVAR</sequence>
<feature type="region of interest" description="Disordered" evidence="1">
    <location>
        <begin position="258"/>
        <end position="363"/>
    </location>
</feature>
<evidence type="ECO:0000313" key="2">
    <source>
        <dbReference type="EMBL" id="KAK8776107.1"/>
    </source>
</evidence>
<organism evidence="2 3">
    <name type="scientific">Amblyomma americanum</name>
    <name type="common">Lone star tick</name>
    <dbReference type="NCBI Taxonomy" id="6943"/>
    <lineage>
        <taxon>Eukaryota</taxon>
        <taxon>Metazoa</taxon>
        <taxon>Ecdysozoa</taxon>
        <taxon>Arthropoda</taxon>
        <taxon>Chelicerata</taxon>
        <taxon>Arachnida</taxon>
        <taxon>Acari</taxon>
        <taxon>Parasitiformes</taxon>
        <taxon>Ixodida</taxon>
        <taxon>Ixodoidea</taxon>
        <taxon>Ixodidae</taxon>
        <taxon>Amblyomminae</taxon>
        <taxon>Amblyomma</taxon>
    </lineage>
</organism>
<dbReference type="AlphaFoldDB" id="A0AAQ4EN10"/>
<reference evidence="2 3" key="1">
    <citation type="journal article" date="2023" name="Arcadia Sci">
        <title>De novo assembly of a long-read Amblyomma americanum tick genome.</title>
        <authorList>
            <person name="Chou S."/>
            <person name="Poskanzer K.E."/>
            <person name="Rollins M."/>
            <person name="Thuy-Boun P.S."/>
        </authorList>
    </citation>
    <scope>NUCLEOTIDE SEQUENCE [LARGE SCALE GENOMIC DNA]</scope>
    <source>
        <strain evidence="2">F_SG_1</strain>
        <tissue evidence="2">Salivary glands</tissue>
    </source>
</reference>
<dbReference type="EMBL" id="JARKHS020013365">
    <property type="protein sequence ID" value="KAK8776107.1"/>
    <property type="molecule type" value="Genomic_DNA"/>
</dbReference>
<feature type="compositionally biased region" description="Polar residues" evidence="1">
    <location>
        <begin position="308"/>
        <end position="324"/>
    </location>
</feature>
<evidence type="ECO:0000313" key="3">
    <source>
        <dbReference type="Proteomes" id="UP001321473"/>
    </source>
</evidence>
<feature type="compositionally biased region" description="Polar residues" evidence="1">
    <location>
        <begin position="276"/>
        <end position="287"/>
    </location>
</feature>
<dbReference type="Proteomes" id="UP001321473">
    <property type="component" value="Unassembled WGS sequence"/>
</dbReference>
<proteinExistence type="predicted"/>
<keyword evidence="3" id="KW-1185">Reference proteome</keyword>
<accession>A0AAQ4EN10</accession>